<gene>
    <name evidence="6" type="ORF">BST13_20820</name>
</gene>
<dbReference type="AlphaFoldDB" id="A0A1X0ASM6"/>
<evidence type="ECO:0000256" key="2">
    <source>
        <dbReference type="ARBA" id="ARBA00022598"/>
    </source>
</evidence>
<feature type="domain" description="AMP-binding enzyme C-terminal" evidence="5">
    <location>
        <begin position="42"/>
        <end position="115"/>
    </location>
</feature>
<reference evidence="6 7" key="1">
    <citation type="submission" date="2017-02" db="EMBL/GenBank/DDBJ databases">
        <title>The new phylogeny of genus Mycobacterium.</title>
        <authorList>
            <person name="Tortoli E."/>
            <person name="Trovato A."/>
            <person name="Cirillo D.M."/>
        </authorList>
    </citation>
    <scope>NUCLEOTIDE SEQUENCE [LARGE SCALE GENOMIC DNA]</scope>
    <source>
        <strain evidence="6 7">RW6</strain>
    </source>
</reference>
<evidence type="ECO:0000256" key="3">
    <source>
        <dbReference type="ARBA" id="ARBA00022832"/>
    </source>
</evidence>
<evidence type="ECO:0000259" key="5">
    <source>
        <dbReference type="Pfam" id="PF13193"/>
    </source>
</evidence>
<evidence type="ECO:0000313" key="7">
    <source>
        <dbReference type="Proteomes" id="UP000192448"/>
    </source>
</evidence>
<dbReference type="InterPro" id="IPR045851">
    <property type="entry name" value="AMP-bd_C_sf"/>
</dbReference>
<evidence type="ECO:0000313" key="6">
    <source>
        <dbReference type="EMBL" id="ORA33064.1"/>
    </source>
</evidence>
<sequence length="136" mass="15006">MGEWTIGEVLDTIADAAPDRVMTICGERRTTFAQGEKVFVEEVEEILRAVPEVVDALVVGRPSQRWGQEVVAIVALRSALGADVLQEHCAARLARFKIPKDVVFVEVVRRLGNGKADYRWAQNVAMAAGQTKRECV</sequence>
<dbReference type="PANTHER" id="PTHR43859:SF4">
    <property type="entry name" value="BUTANOATE--COA LIGASE AAE1-RELATED"/>
    <property type="match status" value="1"/>
</dbReference>
<dbReference type="InterPro" id="IPR025110">
    <property type="entry name" value="AMP-bd_C"/>
</dbReference>
<organism evidence="6 7">
    <name type="scientific">Mycobacterium aquaticum</name>
    <dbReference type="NCBI Taxonomy" id="1927124"/>
    <lineage>
        <taxon>Bacteria</taxon>
        <taxon>Bacillati</taxon>
        <taxon>Actinomycetota</taxon>
        <taxon>Actinomycetes</taxon>
        <taxon>Mycobacteriales</taxon>
        <taxon>Mycobacteriaceae</taxon>
        <taxon>Mycobacterium</taxon>
    </lineage>
</organism>
<dbReference type="Proteomes" id="UP000192448">
    <property type="component" value="Unassembled WGS sequence"/>
</dbReference>
<dbReference type="OrthoDB" id="3443462at2"/>
<evidence type="ECO:0000256" key="1">
    <source>
        <dbReference type="ARBA" id="ARBA00006432"/>
    </source>
</evidence>
<dbReference type="SUPFAM" id="SSF56801">
    <property type="entry name" value="Acetyl-CoA synthetase-like"/>
    <property type="match status" value="1"/>
</dbReference>
<evidence type="ECO:0000256" key="4">
    <source>
        <dbReference type="ARBA" id="ARBA00023098"/>
    </source>
</evidence>
<dbReference type="GO" id="GO:0006631">
    <property type="term" value="P:fatty acid metabolic process"/>
    <property type="evidence" value="ECO:0007669"/>
    <property type="project" value="UniProtKB-KW"/>
</dbReference>
<keyword evidence="3" id="KW-0276">Fatty acid metabolism</keyword>
<proteinExistence type="inferred from homology"/>
<protein>
    <recommendedName>
        <fullName evidence="5">AMP-binding enzyme C-terminal domain-containing protein</fullName>
    </recommendedName>
</protein>
<keyword evidence="7" id="KW-1185">Reference proteome</keyword>
<comment type="caution">
    <text evidence="6">The sequence shown here is derived from an EMBL/GenBank/DDBJ whole genome shotgun (WGS) entry which is preliminary data.</text>
</comment>
<comment type="similarity">
    <text evidence="1">Belongs to the ATP-dependent AMP-binding enzyme family.</text>
</comment>
<dbReference type="Pfam" id="PF13193">
    <property type="entry name" value="AMP-binding_C"/>
    <property type="match status" value="1"/>
</dbReference>
<keyword evidence="2" id="KW-0436">Ligase</keyword>
<name>A0A1X0ASM6_9MYCO</name>
<accession>A0A1X0ASM6</accession>
<keyword evidence="4" id="KW-0443">Lipid metabolism</keyword>
<dbReference type="Gene3D" id="3.30.300.30">
    <property type="match status" value="1"/>
</dbReference>
<dbReference type="GO" id="GO:0016874">
    <property type="term" value="F:ligase activity"/>
    <property type="evidence" value="ECO:0007669"/>
    <property type="project" value="UniProtKB-KW"/>
</dbReference>
<dbReference type="STRING" id="1927124.BST13_20820"/>
<dbReference type="PANTHER" id="PTHR43859">
    <property type="entry name" value="ACYL-ACTIVATING ENZYME"/>
    <property type="match status" value="1"/>
</dbReference>
<dbReference type="EMBL" id="MVHF01000022">
    <property type="protein sequence ID" value="ORA33064.1"/>
    <property type="molecule type" value="Genomic_DNA"/>
</dbReference>